<proteinExistence type="predicted"/>
<protein>
    <submittedName>
        <fullName evidence="2">Uncharacterized protein</fullName>
    </submittedName>
</protein>
<evidence type="ECO:0000313" key="2">
    <source>
        <dbReference type="EMBL" id="CAF4777328.1"/>
    </source>
</evidence>
<name>A0A8S3B7A9_9BILA</name>
<dbReference type="Proteomes" id="UP000681720">
    <property type="component" value="Unassembled WGS sequence"/>
</dbReference>
<dbReference type="EMBL" id="CAJOBJ010144366">
    <property type="protein sequence ID" value="CAF4777328.1"/>
    <property type="molecule type" value="Genomic_DNA"/>
</dbReference>
<evidence type="ECO:0000313" key="1">
    <source>
        <dbReference type="EMBL" id="CAF4582213.1"/>
    </source>
</evidence>
<reference evidence="2" key="1">
    <citation type="submission" date="2021-02" db="EMBL/GenBank/DDBJ databases">
        <authorList>
            <person name="Nowell W R."/>
        </authorList>
    </citation>
    <scope>NUCLEOTIDE SEQUENCE</scope>
</reference>
<comment type="caution">
    <text evidence="2">The sequence shown here is derived from an EMBL/GenBank/DDBJ whole genome shotgun (WGS) entry which is preliminary data.</text>
</comment>
<feature type="non-terminal residue" evidence="2">
    <location>
        <position position="1"/>
    </location>
</feature>
<accession>A0A8S3B7A9</accession>
<gene>
    <name evidence="1" type="ORF">GIL414_LOCUS38129</name>
    <name evidence="2" type="ORF">GIL414_LOCUS46192</name>
</gene>
<dbReference type="EMBL" id="CAJOBJ010099801">
    <property type="protein sequence ID" value="CAF4582213.1"/>
    <property type="molecule type" value="Genomic_DNA"/>
</dbReference>
<dbReference type="AlphaFoldDB" id="A0A8S3B7A9"/>
<organism evidence="2 3">
    <name type="scientific">Rotaria magnacalcarata</name>
    <dbReference type="NCBI Taxonomy" id="392030"/>
    <lineage>
        <taxon>Eukaryota</taxon>
        <taxon>Metazoa</taxon>
        <taxon>Spiralia</taxon>
        <taxon>Gnathifera</taxon>
        <taxon>Rotifera</taxon>
        <taxon>Eurotatoria</taxon>
        <taxon>Bdelloidea</taxon>
        <taxon>Philodinida</taxon>
        <taxon>Philodinidae</taxon>
        <taxon>Rotaria</taxon>
    </lineage>
</organism>
<evidence type="ECO:0000313" key="3">
    <source>
        <dbReference type="Proteomes" id="UP000681720"/>
    </source>
</evidence>
<sequence length="58" mass="6127">MQSNYYGRAPYLIDPVLGFKSITAGTSIDIEFAYGCAISGTDESDFTAAIELASVADV</sequence>